<feature type="domain" description="ATP-grasp" evidence="9">
    <location>
        <begin position="120"/>
        <end position="316"/>
    </location>
</feature>
<accession>A0ABY7WP05</accession>
<proteinExistence type="predicted"/>
<dbReference type="EMBL" id="CP117884">
    <property type="protein sequence ID" value="WDF81915.1"/>
    <property type="molecule type" value="Genomic_DNA"/>
</dbReference>
<dbReference type="PANTHER" id="PTHR48095">
    <property type="entry name" value="PYRUVATE CARBOXYLASE SUBUNIT A"/>
    <property type="match status" value="1"/>
</dbReference>
<dbReference type="InterPro" id="IPR051602">
    <property type="entry name" value="ACC_Biotin_Carboxylase"/>
</dbReference>
<dbReference type="SUPFAM" id="SSF51246">
    <property type="entry name" value="Rudiment single hybrid motif"/>
    <property type="match status" value="1"/>
</dbReference>
<dbReference type="SMART" id="SM00878">
    <property type="entry name" value="Biotin_carb_C"/>
    <property type="match status" value="1"/>
</dbReference>
<keyword evidence="3" id="KW-0436">Ligase</keyword>
<evidence type="ECO:0000256" key="1">
    <source>
        <dbReference type="ARBA" id="ARBA00003761"/>
    </source>
</evidence>
<dbReference type="Gene3D" id="3.30.470.20">
    <property type="entry name" value="ATP-grasp fold, B domain"/>
    <property type="match status" value="1"/>
</dbReference>
<keyword evidence="12" id="KW-1185">Reference proteome</keyword>
<evidence type="ECO:0000313" key="12">
    <source>
        <dbReference type="Proteomes" id="UP001220377"/>
    </source>
</evidence>
<evidence type="ECO:0000259" key="10">
    <source>
        <dbReference type="PROSITE" id="PS50979"/>
    </source>
</evidence>
<dbReference type="RefSeq" id="WP_274259011.1">
    <property type="nucleotide sequence ID" value="NZ_CP117884.1"/>
</dbReference>
<dbReference type="SUPFAM" id="SSF56059">
    <property type="entry name" value="Glutathione synthetase ATP-binding domain-like"/>
    <property type="match status" value="1"/>
</dbReference>
<evidence type="ECO:0000256" key="5">
    <source>
        <dbReference type="ARBA" id="ARBA00022840"/>
    </source>
</evidence>
<evidence type="ECO:0000256" key="3">
    <source>
        <dbReference type="ARBA" id="ARBA00022598"/>
    </source>
</evidence>
<evidence type="ECO:0000256" key="7">
    <source>
        <dbReference type="ARBA" id="ARBA00048600"/>
    </source>
</evidence>
<dbReference type="InterPro" id="IPR011054">
    <property type="entry name" value="Rudment_hybrid_motif"/>
</dbReference>
<evidence type="ECO:0000313" key="11">
    <source>
        <dbReference type="EMBL" id="WDF81915.1"/>
    </source>
</evidence>
<dbReference type="PROSITE" id="PS50975">
    <property type="entry name" value="ATP_GRASP"/>
    <property type="match status" value="1"/>
</dbReference>
<evidence type="ECO:0000256" key="8">
    <source>
        <dbReference type="PROSITE-ProRule" id="PRU00409"/>
    </source>
</evidence>
<reference evidence="11 12" key="1">
    <citation type="submission" date="2023-02" db="EMBL/GenBank/DDBJ databases">
        <title>Genome sequence of Lacticaseibacillus sp. KACC 23028.</title>
        <authorList>
            <person name="Kim S."/>
            <person name="Heo J."/>
            <person name="Kwon S.-W."/>
        </authorList>
    </citation>
    <scope>NUCLEOTIDE SEQUENCE [LARGE SCALE GENOMIC DNA]</scope>
    <source>
        <strain evidence="11 12">KACC 23028</strain>
    </source>
</reference>
<comment type="catalytic activity">
    <reaction evidence="7">
        <text>N(6)-biotinyl-L-lysyl-[protein] + hydrogencarbonate + ATP = N(6)-carboxybiotinyl-L-lysyl-[protein] + ADP + phosphate + H(+)</text>
        <dbReference type="Rhea" id="RHEA:13501"/>
        <dbReference type="Rhea" id="RHEA-COMP:10505"/>
        <dbReference type="Rhea" id="RHEA-COMP:10506"/>
        <dbReference type="ChEBI" id="CHEBI:15378"/>
        <dbReference type="ChEBI" id="CHEBI:17544"/>
        <dbReference type="ChEBI" id="CHEBI:30616"/>
        <dbReference type="ChEBI" id="CHEBI:43474"/>
        <dbReference type="ChEBI" id="CHEBI:83144"/>
        <dbReference type="ChEBI" id="CHEBI:83145"/>
        <dbReference type="ChEBI" id="CHEBI:456216"/>
        <dbReference type="EC" id="6.3.4.14"/>
    </reaction>
</comment>
<dbReference type="InterPro" id="IPR011764">
    <property type="entry name" value="Biotin_carboxylation_dom"/>
</dbReference>
<protein>
    <recommendedName>
        <fullName evidence="2">biotin carboxylase</fullName>
        <ecNumber evidence="2">6.3.4.14</ecNumber>
    </recommendedName>
</protein>
<gene>
    <name evidence="11" type="ORF">PQ472_08255</name>
</gene>
<dbReference type="Proteomes" id="UP001220377">
    <property type="component" value="Chromosome"/>
</dbReference>
<evidence type="ECO:0000256" key="6">
    <source>
        <dbReference type="ARBA" id="ARBA00023211"/>
    </source>
</evidence>
<dbReference type="EC" id="6.3.4.14" evidence="2"/>
<name>A0ABY7WP05_9LACO</name>
<dbReference type="Pfam" id="PF02785">
    <property type="entry name" value="Biotin_carb_C"/>
    <property type="match status" value="1"/>
</dbReference>
<dbReference type="Pfam" id="PF02786">
    <property type="entry name" value="CPSase_L_D2"/>
    <property type="match status" value="1"/>
</dbReference>
<dbReference type="PROSITE" id="PS00866">
    <property type="entry name" value="CPSASE_1"/>
    <property type="match status" value="1"/>
</dbReference>
<keyword evidence="6" id="KW-0464">Manganese</keyword>
<dbReference type="PROSITE" id="PS00867">
    <property type="entry name" value="CPSASE_2"/>
    <property type="match status" value="1"/>
</dbReference>
<dbReference type="InterPro" id="IPR011761">
    <property type="entry name" value="ATP-grasp"/>
</dbReference>
<keyword evidence="4 8" id="KW-0547">Nucleotide-binding</keyword>
<dbReference type="PROSITE" id="PS50979">
    <property type="entry name" value="BC"/>
    <property type="match status" value="1"/>
</dbReference>
<dbReference type="InterPro" id="IPR005481">
    <property type="entry name" value="BC-like_N"/>
</dbReference>
<evidence type="ECO:0000256" key="2">
    <source>
        <dbReference type="ARBA" id="ARBA00013263"/>
    </source>
</evidence>
<dbReference type="Pfam" id="PF00289">
    <property type="entry name" value="Biotin_carb_N"/>
    <property type="match status" value="1"/>
</dbReference>
<keyword evidence="5 8" id="KW-0067">ATP-binding</keyword>
<evidence type="ECO:0000259" key="9">
    <source>
        <dbReference type="PROSITE" id="PS50975"/>
    </source>
</evidence>
<dbReference type="SUPFAM" id="SSF52440">
    <property type="entry name" value="PreATP-grasp domain"/>
    <property type="match status" value="1"/>
</dbReference>
<dbReference type="PANTHER" id="PTHR48095:SF2">
    <property type="entry name" value="BIOTIN CARBOXYLASE, CHLOROPLASTIC"/>
    <property type="match status" value="1"/>
</dbReference>
<evidence type="ECO:0000256" key="4">
    <source>
        <dbReference type="ARBA" id="ARBA00022741"/>
    </source>
</evidence>
<dbReference type="InterPro" id="IPR016185">
    <property type="entry name" value="PreATP-grasp_dom_sf"/>
</dbReference>
<dbReference type="InterPro" id="IPR005482">
    <property type="entry name" value="Biotin_COase_C"/>
</dbReference>
<dbReference type="InterPro" id="IPR005479">
    <property type="entry name" value="CPAse_ATP-bd"/>
</dbReference>
<sequence length="458" mass="49162">MFTKVLVANRGEIAVRLIQTLAEMGIQSVAVYSTADKHALHVKLADESVCIGPPRATDSYLNMRNVVSAAVLTGADAVHPGFGFLSENADFAELCEQAGICFIGPSASSIRQLGDKAVARQTAAALGVPVIPGSDELPNVEYAVAWSRDHGFPLLIKAAGGGGGKGIRLVHDEAELVAQFVRTKAEATATSGNASLYLEKVISPAKHVEVQVVGDQAGHVWVFPERDCSLQRNKQKILEMSPSLQMTAEQREQLQQLAYKITRGTKYVNAGTIEFLQDEAGAFYFMEMNTRIQVEHPVSELVTGIDLLATQIRVAAGVDLPGGNRNIAPRGVAIECRINAEDPLHGFAPAAGKVRNVTWPLGGNGVRIDSGITAGDDISPFYDSMVAKLIASAPDAQQAWVRIARMLSQFHVSGVPTTRGLLHDLVRDETVQAGAASTEYLTTEWLPDWLDKSEEASI</sequence>
<feature type="domain" description="Biotin carboxylation" evidence="10">
    <location>
        <begin position="1"/>
        <end position="446"/>
    </location>
</feature>
<organism evidence="11 12">
    <name type="scientific">Lacticaseibacillus pabuli</name>
    <dbReference type="NCBI Taxonomy" id="3025672"/>
    <lineage>
        <taxon>Bacteria</taxon>
        <taxon>Bacillati</taxon>
        <taxon>Bacillota</taxon>
        <taxon>Bacilli</taxon>
        <taxon>Lactobacillales</taxon>
        <taxon>Lactobacillaceae</taxon>
        <taxon>Lacticaseibacillus</taxon>
    </lineage>
</organism>
<comment type="function">
    <text evidence="1">This protein is a component of the acetyl coenzyme A carboxylase complex; first, biotin carboxylase catalyzes the carboxylation of the carrier protein and then the transcarboxylase transfers the carboxyl group to form malonyl-CoA.</text>
</comment>